<dbReference type="EMBL" id="AZEU01000210">
    <property type="protein sequence ID" value="KRL43058.1"/>
    <property type="molecule type" value="Genomic_DNA"/>
</dbReference>
<evidence type="ECO:0000313" key="1">
    <source>
        <dbReference type="EMBL" id="KRL43058.1"/>
    </source>
</evidence>
<proteinExistence type="predicted"/>
<accession>A0A0R1QM53</accession>
<organism evidence="1 2">
    <name type="scientific">Lacticaseibacillus manihotivorans DSM 13343 = JCM 12514</name>
    <dbReference type="NCBI Taxonomy" id="1423769"/>
    <lineage>
        <taxon>Bacteria</taxon>
        <taxon>Bacillati</taxon>
        <taxon>Bacillota</taxon>
        <taxon>Bacilli</taxon>
        <taxon>Lactobacillales</taxon>
        <taxon>Lactobacillaceae</taxon>
        <taxon>Lacticaseibacillus</taxon>
    </lineage>
</organism>
<dbReference type="PATRIC" id="fig|1423769.4.peg.1895"/>
<reference evidence="1 2" key="1">
    <citation type="journal article" date="2015" name="Genome Announc.">
        <title>Expanding the biotechnology potential of lactobacilli through comparative genomics of 213 strains and associated genera.</title>
        <authorList>
            <person name="Sun Z."/>
            <person name="Harris H.M."/>
            <person name="McCann A."/>
            <person name="Guo C."/>
            <person name="Argimon S."/>
            <person name="Zhang W."/>
            <person name="Yang X."/>
            <person name="Jeffery I.B."/>
            <person name="Cooney J.C."/>
            <person name="Kagawa T.F."/>
            <person name="Liu W."/>
            <person name="Song Y."/>
            <person name="Salvetti E."/>
            <person name="Wrobel A."/>
            <person name="Rasinkangas P."/>
            <person name="Parkhill J."/>
            <person name="Rea M.C."/>
            <person name="O'Sullivan O."/>
            <person name="Ritari J."/>
            <person name="Douillard F.P."/>
            <person name="Paul Ross R."/>
            <person name="Yang R."/>
            <person name="Briner A.E."/>
            <person name="Felis G.E."/>
            <person name="de Vos W.M."/>
            <person name="Barrangou R."/>
            <person name="Klaenhammer T.R."/>
            <person name="Caufield P.W."/>
            <person name="Cui Y."/>
            <person name="Zhang H."/>
            <person name="O'Toole P.W."/>
        </authorList>
    </citation>
    <scope>NUCLEOTIDE SEQUENCE [LARGE SCALE GENOMIC DNA]</scope>
    <source>
        <strain evidence="1 2">DSM 13343</strain>
    </source>
</reference>
<protein>
    <submittedName>
        <fullName evidence="1">Uncharacterized protein</fullName>
    </submittedName>
</protein>
<name>A0A0R1QM53_9LACO</name>
<evidence type="ECO:0000313" key="2">
    <source>
        <dbReference type="Proteomes" id="UP000051790"/>
    </source>
</evidence>
<keyword evidence="2" id="KW-1185">Reference proteome</keyword>
<dbReference type="Proteomes" id="UP000051790">
    <property type="component" value="Unassembled WGS sequence"/>
</dbReference>
<dbReference type="AlphaFoldDB" id="A0A0R1QM53"/>
<sequence>MKPEADIITYNALISSKSALNVSWLTTIQLFLNPINLTILNTTKSLSAWWYF</sequence>
<gene>
    <name evidence="1" type="ORF">FD01_GL001770</name>
</gene>
<comment type="caution">
    <text evidence="1">The sequence shown here is derived from an EMBL/GenBank/DDBJ whole genome shotgun (WGS) entry which is preliminary data.</text>
</comment>